<name>A0A5D4MBS2_9BACI</name>
<dbReference type="PROSITE" id="PS51740">
    <property type="entry name" value="SPOVT_ABRB"/>
    <property type="match status" value="1"/>
</dbReference>
<dbReference type="NCBIfam" id="TIGR01439">
    <property type="entry name" value="lp_hng_hel_AbrB"/>
    <property type="match status" value="1"/>
</dbReference>
<dbReference type="InterPro" id="IPR052731">
    <property type="entry name" value="B_subtilis_Trans_State_Reg"/>
</dbReference>
<dbReference type="RefSeq" id="WP_148953981.1">
    <property type="nucleotide sequence ID" value="NZ_VTEG01000007.1"/>
</dbReference>
<accession>A0A5D4MBS2</accession>
<dbReference type="SMART" id="SM00966">
    <property type="entry name" value="SpoVT_AbrB"/>
    <property type="match status" value="1"/>
</dbReference>
<dbReference type="AlphaFoldDB" id="A0A5D4MBS2"/>
<comment type="caution">
    <text evidence="3">The sequence shown here is derived from an EMBL/GenBank/DDBJ whole genome shotgun (WGS) entry which is preliminary data.</text>
</comment>
<dbReference type="InterPro" id="IPR040678">
    <property type="entry name" value="AbrB_C"/>
</dbReference>
<gene>
    <name evidence="3" type="ORF">FZC84_11840</name>
</gene>
<dbReference type="InterPro" id="IPR037914">
    <property type="entry name" value="SpoVT-AbrB_sf"/>
</dbReference>
<keyword evidence="1 3" id="KW-0238">DNA-binding</keyword>
<feature type="domain" description="SpoVT-AbrB" evidence="2">
    <location>
        <begin position="5"/>
        <end position="50"/>
    </location>
</feature>
<sequence>MKSTGIIRKVDELGRIVIPSELRKTLEIEIKDPLEIFMDGEKIILQKYKPNMACFITGEVSDDNIKLPDSELIISRKGAEILIQELHKLLVTS</sequence>
<evidence type="ECO:0000313" key="4">
    <source>
        <dbReference type="Proteomes" id="UP000325182"/>
    </source>
</evidence>
<dbReference type="GO" id="GO:0003677">
    <property type="term" value="F:DNA binding"/>
    <property type="evidence" value="ECO:0007669"/>
    <property type="project" value="UniProtKB-UniRule"/>
</dbReference>
<dbReference type="Proteomes" id="UP000325182">
    <property type="component" value="Unassembled WGS sequence"/>
</dbReference>
<dbReference type="PANTHER" id="PTHR36432">
    <property type="match status" value="1"/>
</dbReference>
<dbReference type="PANTHER" id="PTHR36432:SF4">
    <property type="entry name" value="TRANSITION STATE REGULATOR ABH-RELATED"/>
    <property type="match status" value="1"/>
</dbReference>
<dbReference type="InterPro" id="IPR007159">
    <property type="entry name" value="SpoVT-AbrB_dom"/>
</dbReference>
<dbReference type="Pfam" id="PF18277">
    <property type="entry name" value="AbrB_C"/>
    <property type="match status" value="1"/>
</dbReference>
<dbReference type="Pfam" id="PF04014">
    <property type="entry name" value="MazE_antitoxin"/>
    <property type="match status" value="1"/>
</dbReference>
<protein>
    <submittedName>
        <fullName evidence="3">AbrB/MazE/SpoVT family DNA-binding domain-containing protein</fullName>
    </submittedName>
</protein>
<evidence type="ECO:0000313" key="3">
    <source>
        <dbReference type="EMBL" id="TYR99061.1"/>
    </source>
</evidence>
<evidence type="ECO:0000259" key="2">
    <source>
        <dbReference type="PROSITE" id="PS51740"/>
    </source>
</evidence>
<dbReference type="EMBL" id="VTEG01000007">
    <property type="protein sequence ID" value="TYR99061.1"/>
    <property type="molecule type" value="Genomic_DNA"/>
</dbReference>
<evidence type="ECO:0000256" key="1">
    <source>
        <dbReference type="PROSITE-ProRule" id="PRU01076"/>
    </source>
</evidence>
<reference evidence="3 4" key="1">
    <citation type="submission" date="2019-08" db="EMBL/GenBank/DDBJ databases">
        <title>Bacillus genomes from the desert of Cuatro Cienegas, Coahuila.</title>
        <authorList>
            <person name="Olmedo-Alvarez G."/>
        </authorList>
    </citation>
    <scope>NUCLEOTIDE SEQUENCE [LARGE SCALE GENOMIC DNA]</scope>
    <source>
        <strain evidence="3 4">CH128b_4D</strain>
    </source>
</reference>
<organism evidence="3 4">
    <name type="scientific">Rossellomorea vietnamensis</name>
    <dbReference type="NCBI Taxonomy" id="218284"/>
    <lineage>
        <taxon>Bacteria</taxon>
        <taxon>Bacillati</taxon>
        <taxon>Bacillota</taxon>
        <taxon>Bacilli</taxon>
        <taxon>Bacillales</taxon>
        <taxon>Bacillaceae</taxon>
        <taxon>Rossellomorea</taxon>
    </lineage>
</organism>
<dbReference type="Gene3D" id="2.10.260.10">
    <property type="match status" value="1"/>
</dbReference>
<proteinExistence type="predicted"/>
<dbReference type="SUPFAM" id="SSF89447">
    <property type="entry name" value="AbrB/MazE/MraZ-like"/>
    <property type="match status" value="1"/>
</dbReference>